<evidence type="ECO:0000313" key="1">
    <source>
        <dbReference type="EMBL" id="KAJ8007145.1"/>
    </source>
</evidence>
<keyword evidence="2" id="KW-1185">Reference proteome</keyword>
<name>A0ACC2GUL3_DALPE</name>
<sequence length="141" mass="16367">MGNLQNDSISLDLYQPATWDTEPKPTNMTGQYAFIWLVLLLTFGLQFSLLMFRLLKCWSYDRRLKQVLQSLPSTEKLHTTAPSFIIHLPEDLKNAKPPAYSRYDAEVARFDLSTSCYHKEEEAWSPTDSPYTPFAWDLVQN</sequence>
<gene>
    <name evidence="1" type="ORF">DPEC_G00114510</name>
</gene>
<comment type="caution">
    <text evidence="1">The sequence shown here is derived from an EMBL/GenBank/DDBJ whole genome shotgun (WGS) entry which is preliminary data.</text>
</comment>
<dbReference type="EMBL" id="CM055736">
    <property type="protein sequence ID" value="KAJ8007145.1"/>
    <property type="molecule type" value="Genomic_DNA"/>
</dbReference>
<reference evidence="1" key="1">
    <citation type="submission" date="2021-05" db="EMBL/GenBank/DDBJ databases">
        <authorList>
            <person name="Pan Q."/>
            <person name="Jouanno E."/>
            <person name="Zahm M."/>
            <person name="Klopp C."/>
            <person name="Cabau C."/>
            <person name="Louis A."/>
            <person name="Berthelot C."/>
            <person name="Parey E."/>
            <person name="Roest Crollius H."/>
            <person name="Montfort J."/>
            <person name="Robinson-Rechavi M."/>
            <person name="Bouchez O."/>
            <person name="Lampietro C."/>
            <person name="Lopez Roques C."/>
            <person name="Donnadieu C."/>
            <person name="Postlethwait J."/>
            <person name="Bobe J."/>
            <person name="Dillon D."/>
            <person name="Chandos A."/>
            <person name="von Hippel F."/>
            <person name="Guiguen Y."/>
        </authorList>
    </citation>
    <scope>NUCLEOTIDE SEQUENCE</scope>
    <source>
        <strain evidence="1">YG-Jan2019</strain>
    </source>
</reference>
<dbReference type="Proteomes" id="UP001157502">
    <property type="component" value="Chromosome 9"/>
</dbReference>
<accession>A0ACC2GUL3</accession>
<proteinExistence type="predicted"/>
<protein>
    <submittedName>
        <fullName evidence="1">Uncharacterized protein</fullName>
    </submittedName>
</protein>
<evidence type="ECO:0000313" key="2">
    <source>
        <dbReference type="Proteomes" id="UP001157502"/>
    </source>
</evidence>
<organism evidence="1 2">
    <name type="scientific">Dallia pectoralis</name>
    <name type="common">Alaska blackfish</name>
    <dbReference type="NCBI Taxonomy" id="75939"/>
    <lineage>
        <taxon>Eukaryota</taxon>
        <taxon>Metazoa</taxon>
        <taxon>Chordata</taxon>
        <taxon>Craniata</taxon>
        <taxon>Vertebrata</taxon>
        <taxon>Euteleostomi</taxon>
        <taxon>Actinopterygii</taxon>
        <taxon>Neopterygii</taxon>
        <taxon>Teleostei</taxon>
        <taxon>Protacanthopterygii</taxon>
        <taxon>Esociformes</taxon>
        <taxon>Umbridae</taxon>
        <taxon>Dallia</taxon>
    </lineage>
</organism>